<gene>
    <name evidence="1" type="ORF">AVDCRST_MAG82-413</name>
</gene>
<accession>A0A6J4P4X7</accession>
<name>A0A6J4P4X7_9ACTN</name>
<dbReference type="EMBL" id="CADCVA010000058">
    <property type="protein sequence ID" value="CAA9404820.1"/>
    <property type="molecule type" value="Genomic_DNA"/>
</dbReference>
<dbReference type="InterPro" id="IPR027417">
    <property type="entry name" value="P-loop_NTPase"/>
</dbReference>
<dbReference type="Gene3D" id="3.40.50.300">
    <property type="entry name" value="P-loop containing nucleotide triphosphate hydrolases"/>
    <property type="match status" value="1"/>
</dbReference>
<protein>
    <submittedName>
        <fullName evidence="1">Uncharacterized protein</fullName>
    </submittedName>
</protein>
<dbReference type="AlphaFoldDB" id="A0A6J4P4X7"/>
<sequence>MILFISGPFGVGKTSVVKVIVEKTPNAMVYYPEVIGSALRGVLGPVKKVNDSEYYALWRKLVVVVVARMLRAASARTLVIPMTVWRRDYFDPILARLHRIGLGLTRFRLTAAESELTHRILSDSEDTGAYGWRMSHAEVYLRVSRDPAFGVEVPTDGLRPRRSQAIS</sequence>
<evidence type="ECO:0000313" key="1">
    <source>
        <dbReference type="EMBL" id="CAA9404820.1"/>
    </source>
</evidence>
<organism evidence="1">
    <name type="scientific">uncultured Rubrobacteraceae bacterium</name>
    <dbReference type="NCBI Taxonomy" id="349277"/>
    <lineage>
        <taxon>Bacteria</taxon>
        <taxon>Bacillati</taxon>
        <taxon>Actinomycetota</taxon>
        <taxon>Rubrobacteria</taxon>
        <taxon>Rubrobacterales</taxon>
        <taxon>Rubrobacteraceae</taxon>
        <taxon>environmental samples</taxon>
    </lineage>
</organism>
<reference evidence="1" key="1">
    <citation type="submission" date="2020-02" db="EMBL/GenBank/DDBJ databases">
        <authorList>
            <person name="Meier V. D."/>
        </authorList>
    </citation>
    <scope>NUCLEOTIDE SEQUENCE</scope>
    <source>
        <strain evidence="1">AVDCRST_MAG82</strain>
    </source>
</reference>
<proteinExistence type="predicted"/>
<dbReference type="SUPFAM" id="SSF52540">
    <property type="entry name" value="P-loop containing nucleoside triphosphate hydrolases"/>
    <property type="match status" value="1"/>
</dbReference>